<dbReference type="Proteomes" id="UP000473885">
    <property type="component" value="Unassembled WGS sequence"/>
</dbReference>
<proteinExistence type="predicted"/>
<feature type="transmembrane region" description="Helical" evidence="1">
    <location>
        <begin position="61"/>
        <end position="80"/>
    </location>
</feature>
<sequence length="103" mass="12681">MNIKEKRKIKKIIKFKHNNSLFNNFDKYLKISRVKILKHEFVKNIDGGKIYKVRYKHGFNLWNPLTWIIIIIPLMFISIWESFKEFKEDMQSLIYFDEIKIKN</sequence>
<dbReference type="EMBL" id="SXDP01000013">
    <property type="protein sequence ID" value="NEZ47806.1"/>
    <property type="molecule type" value="Genomic_DNA"/>
</dbReference>
<gene>
    <name evidence="2" type="ORF">FDF74_11500</name>
</gene>
<organism evidence="2 3">
    <name type="scientific">Clostridium niameyense</name>
    <dbReference type="NCBI Taxonomy" id="1622073"/>
    <lineage>
        <taxon>Bacteria</taxon>
        <taxon>Bacillati</taxon>
        <taxon>Bacillota</taxon>
        <taxon>Clostridia</taxon>
        <taxon>Eubacteriales</taxon>
        <taxon>Clostridiaceae</taxon>
        <taxon>Clostridium</taxon>
    </lineage>
</organism>
<dbReference type="RefSeq" id="WP_163249697.1">
    <property type="nucleotide sequence ID" value="NZ_SXDP01000013.1"/>
</dbReference>
<protein>
    <submittedName>
        <fullName evidence="2">Uncharacterized protein</fullName>
    </submittedName>
</protein>
<reference evidence="2 3" key="1">
    <citation type="submission" date="2019-04" db="EMBL/GenBank/DDBJ databases">
        <title>Genome sequencing of Clostridium botulinum Groups I-IV and Clostridium butyricum.</title>
        <authorList>
            <person name="Brunt J."/>
            <person name="Van Vliet A.H.M."/>
            <person name="Stringer S.C."/>
            <person name="Carter A.T."/>
            <person name="Peck M.W."/>
        </authorList>
    </citation>
    <scope>NUCLEOTIDE SEQUENCE [LARGE SCALE GENOMIC DNA]</scope>
    <source>
        <strain evidence="2 3">IFR 18/094</strain>
    </source>
</reference>
<comment type="caution">
    <text evidence="2">The sequence shown here is derived from an EMBL/GenBank/DDBJ whole genome shotgun (WGS) entry which is preliminary data.</text>
</comment>
<evidence type="ECO:0000313" key="3">
    <source>
        <dbReference type="Proteomes" id="UP000473885"/>
    </source>
</evidence>
<keyword evidence="3" id="KW-1185">Reference proteome</keyword>
<evidence type="ECO:0000313" key="2">
    <source>
        <dbReference type="EMBL" id="NEZ47806.1"/>
    </source>
</evidence>
<keyword evidence="1" id="KW-0812">Transmembrane</keyword>
<dbReference type="AlphaFoldDB" id="A0A6M0RC29"/>
<keyword evidence="1" id="KW-0472">Membrane</keyword>
<accession>A0A6M0RC29</accession>
<evidence type="ECO:0000256" key="1">
    <source>
        <dbReference type="SAM" id="Phobius"/>
    </source>
</evidence>
<name>A0A6M0RC29_9CLOT</name>
<keyword evidence="1" id="KW-1133">Transmembrane helix</keyword>